<evidence type="ECO:0000313" key="2">
    <source>
        <dbReference type="Proteomes" id="UP000053797"/>
    </source>
</evidence>
<gene>
    <name evidence="1" type="ORF">AS033_15720</name>
</gene>
<dbReference type="InterPro" id="IPR046257">
    <property type="entry name" value="DUF6290"/>
</dbReference>
<evidence type="ECO:0000313" key="1">
    <source>
        <dbReference type="EMBL" id="KSU47700.1"/>
    </source>
</evidence>
<dbReference type="Pfam" id="PF19807">
    <property type="entry name" value="DUF6290"/>
    <property type="match status" value="1"/>
</dbReference>
<dbReference type="OrthoDB" id="1691100at2"/>
<comment type="caution">
    <text evidence="1">The sequence shown here is derived from an EMBL/GenBank/DDBJ whole genome shotgun (WGS) entry which is preliminary data.</text>
</comment>
<reference evidence="1 2" key="1">
    <citation type="journal article" date="2015" name="Int. J. Syst. Evol. Microbiol.">
        <title>Exiguobacterium enclense sp. nov., isolated from sediment.</title>
        <authorList>
            <person name="Dastager S.G."/>
            <person name="Mawlankar R."/>
            <person name="Sonalkar V.V."/>
            <person name="Thorat M.N."/>
            <person name="Mual P."/>
            <person name="Verma A."/>
            <person name="Krishnamurthi S."/>
            <person name="Tang S.K."/>
            <person name="Li W.J."/>
        </authorList>
    </citation>
    <scope>NUCLEOTIDE SEQUENCE [LARGE SCALE GENOMIC DNA]</scope>
    <source>
        <strain evidence="1 2">NIO-1109</strain>
    </source>
</reference>
<dbReference type="EMBL" id="LNQL01000007">
    <property type="protein sequence ID" value="KSU47700.1"/>
    <property type="molecule type" value="Genomic_DNA"/>
</dbReference>
<protein>
    <submittedName>
        <fullName evidence="1">CopG family transcriptional regulator</fullName>
    </submittedName>
</protein>
<dbReference type="NCBIfam" id="NF046040">
    <property type="entry name" value="RelB_antitoxin"/>
    <property type="match status" value="1"/>
</dbReference>
<name>A0A0V8GBP9_9BACL</name>
<dbReference type="SUPFAM" id="SSF47598">
    <property type="entry name" value="Ribbon-helix-helix"/>
    <property type="match status" value="1"/>
</dbReference>
<dbReference type="InterPro" id="IPR010985">
    <property type="entry name" value="Ribbon_hlx_hlx"/>
</dbReference>
<dbReference type="Proteomes" id="UP000053797">
    <property type="component" value="Unassembled WGS sequence"/>
</dbReference>
<organism evidence="1 2">
    <name type="scientific">Exiguobacterium indicum</name>
    <dbReference type="NCBI Taxonomy" id="296995"/>
    <lineage>
        <taxon>Bacteria</taxon>
        <taxon>Bacillati</taxon>
        <taxon>Bacillota</taxon>
        <taxon>Bacilli</taxon>
        <taxon>Bacillales</taxon>
        <taxon>Bacillales Family XII. Incertae Sedis</taxon>
        <taxon>Exiguobacterium</taxon>
    </lineage>
</organism>
<accession>A0A0V8GBP9</accession>
<dbReference type="AlphaFoldDB" id="A0A0V8GBP9"/>
<dbReference type="GO" id="GO:0006355">
    <property type="term" value="P:regulation of DNA-templated transcription"/>
    <property type="evidence" value="ECO:0007669"/>
    <property type="project" value="InterPro"/>
</dbReference>
<sequence>MSTISVRLDDQDTRLIKEYAKAKNITISTLVRDAVLDRIEDEIDLQLYHDSMAAHRKKSESISFGDMMKELDLE</sequence>
<proteinExistence type="predicted"/>
<dbReference type="RefSeq" id="WP_058266058.1">
    <property type="nucleotide sequence ID" value="NZ_FMYN01000007.1"/>
</dbReference>